<organism evidence="1 2">
    <name type="scientific">Rhodobium orientis</name>
    <dbReference type="NCBI Taxonomy" id="34017"/>
    <lineage>
        <taxon>Bacteria</taxon>
        <taxon>Pseudomonadati</taxon>
        <taxon>Pseudomonadota</taxon>
        <taxon>Alphaproteobacteria</taxon>
        <taxon>Hyphomicrobiales</taxon>
        <taxon>Rhodobiaceae</taxon>
        <taxon>Rhodobium</taxon>
    </lineage>
</organism>
<dbReference type="AlphaFoldDB" id="A0A327JIS0"/>
<reference evidence="1 2" key="1">
    <citation type="submission" date="2017-07" db="EMBL/GenBank/DDBJ databases">
        <title>Draft Genome Sequences of Select Purple Nonsulfur Bacteria.</title>
        <authorList>
            <person name="Lasarre B."/>
            <person name="Mckinlay J.B."/>
        </authorList>
    </citation>
    <scope>NUCLEOTIDE SEQUENCE [LARGE SCALE GENOMIC DNA]</scope>
    <source>
        <strain evidence="1 2">DSM 11290</strain>
    </source>
</reference>
<keyword evidence="2" id="KW-1185">Reference proteome</keyword>
<dbReference type="Proteomes" id="UP000249299">
    <property type="component" value="Unassembled WGS sequence"/>
</dbReference>
<evidence type="ECO:0000313" key="2">
    <source>
        <dbReference type="Proteomes" id="UP000249299"/>
    </source>
</evidence>
<dbReference type="EMBL" id="NPEV01000056">
    <property type="protein sequence ID" value="RAI25113.1"/>
    <property type="molecule type" value="Genomic_DNA"/>
</dbReference>
<gene>
    <name evidence="1" type="ORF">CH339_19770</name>
</gene>
<proteinExistence type="predicted"/>
<evidence type="ECO:0000313" key="1">
    <source>
        <dbReference type="EMBL" id="RAI25113.1"/>
    </source>
</evidence>
<comment type="caution">
    <text evidence="1">The sequence shown here is derived from an EMBL/GenBank/DDBJ whole genome shotgun (WGS) entry which is preliminary data.</text>
</comment>
<sequence length="85" mass="9915">MRYNKLVRRLVIDGLVRLHEGAQKTAKLGFKNVCWHKPFMLHSRLAAVNRYKDFLFGLLNVGQITILLTDANIRPDIWEVILRAQ</sequence>
<protein>
    <submittedName>
        <fullName evidence="1">Uncharacterized protein</fullName>
    </submittedName>
</protein>
<name>A0A327JIS0_9HYPH</name>
<accession>A0A327JIS0</accession>